<dbReference type="EMBL" id="KN822004">
    <property type="protein sequence ID" value="KIM70723.1"/>
    <property type="molecule type" value="Genomic_DNA"/>
</dbReference>
<dbReference type="HOGENOM" id="CLU_2051013_0_0_1"/>
<dbReference type="Proteomes" id="UP000053989">
    <property type="component" value="Unassembled WGS sequence"/>
</dbReference>
<reference evidence="1 2" key="1">
    <citation type="submission" date="2014-04" db="EMBL/GenBank/DDBJ databases">
        <authorList>
            <consortium name="DOE Joint Genome Institute"/>
            <person name="Kuo A."/>
            <person name="Kohler A."/>
            <person name="Nagy L.G."/>
            <person name="Floudas D."/>
            <person name="Copeland A."/>
            <person name="Barry K.W."/>
            <person name="Cichocki N."/>
            <person name="Veneault-Fourrey C."/>
            <person name="LaButti K."/>
            <person name="Lindquist E.A."/>
            <person name="Lipzen A."/>
            <person name="Lundell T."/>
            <person name="Morin E."/>
            <person name="Murat C."/>
            <person name="Sun H."/>
            <person name="Tunlid A."/>
            <person name="Henrissat B."/>
            <person name="Grigoriev I.V."/>
            <person name="Hibbett D.S."/>
            <person name="Martin F."/>
            <person name="Nordberg H.P."/>
            <person name="Cantor M.N."/>
            <person name="Hua S.X."/>
        </authorList>
    </citation>
    <scope>NUCLEOTIDE SEQUENCE [LARGE SCALE GENOMIC DNA]</scope>
    <source>
        <strain evidence="1 2">Foug A</strain>
    </source>
</reference>
<protein>
    <submittedName>
        <fullName evidence="1">Uncharacterized protein</fullName>
    </submittedName>
</protein>
<evidence type="ECO:0000313" key="2">
    <source>
        <dbReference type="Proteomes" id="UP000053989"/>
    </source>
</evidence>
<dbReference type="InParanoid" id="A0A0C3AAE1"/>
<proteinExistence type="predicted"/>
<accession>A0A0C3AAE1</accession>
<evidence type="ECO:0000313" key="1">
    <source>
        <dbReference type="EMBL" id="KIM70723.1"/>
    </source>
</evidence>
<dbReference type="AlphaFoldDB" id="A0A0C3AAE1"/>
<keyword evidence="2" id="KW-1185">Reference proteome</keyword>
<gene>
    <name evidence="1" type="ORF">SCLCIDRAFT_1206884</name>
</gene>
<reference evidence="2" key="2">
    <citation type="submission" date="2015-01" db="EMBL/GenBank/DDBJ databases">
        <title>Evolutionary Origins and Diversification of the Mycorrhizal Mutualists.</title>
        <authorList>
            <consortium name="DOE Joint Genome Institute"/>
            <consortium name="Mycorrhizal Genomics Consortium"/>
            <person name="Kohler A."/>
            <person name="Kuo A."/>
            <person name="Nagy L.G."/>
            <person name="Floudas D."/>
            <person name="Copeland A."/>
            <person name="Barry K.W."/>
            <person name="Cichocki N."/>
            <person name="Veneault-Fourrey C."/>
            <person name="LaButti K."/>
            <person name="Lindquist E.A."/>
            <person name="Lipzen A."/>
            <person name="Lundell T."/>
            <person name="Morin E."/>
            <person name="Murat C."/>
            <person name="Riley R."/>
            <person name="Ohm R."/>
            <person name="Sun H."/>
            <person name="Tunlid A."/>
            <person name="Henrissat B."/>
            <person name="Grigoriev I.V."/>
            <person name="Hibbett D.S."/>
            <person name="Martin F."/>
        </authorList>
    </citation>
    <scope>NUCLEOTIDE SEQUENCE [LARGE SCALE GENOMIC DNA]</scope>
    <source>
        <strain evidence="2">Foug A</strain>
    </source>
</reference>
<organism evidence="1 2">
    <name type="scientific">Scleroderma citrinum Foug A</name>
    <dbReference type="NCBI Taxonomy" id="1036808"/>
    <lineage>
        <taxon>Eukaryota</taxon>
        <taxon>Fungi</taxon>
        <taxon>Dikarya</taxon>
        <taxon>Basidiomycota</taxon>
        <taxon>Agaricomycotina</taxon>
        <taxon>Agaricomycetes</taxon>
        <taxon>Agaricomycetidae</taxon>
        <taxon>Boletales</taxon>
        <taxon>Sclerodermatineae</taxon>
        <taxon>Sclerodermataceae</taxon>
        <taxon>Scleroderma</taxon>
    </lineage>
</organism>
<name>A0A0C3AAE1_9AGAM</name>
<sequence length="120" mass="13488">MPTHAESEGKSLVFYSIDRGNACIADMPIVHLAPTIKRLCLETDRPKSDPADRISMLIHERCVACSDMLMHNTIFQGVIDMNGIVDVVVAARARPSASLSWGYPTPYPYNSFFVYILRWI</sequence>